<sequence length="109" mass="12229">MKTLGSSISFSAFYIKAITWSVAIDNTNCPISNRSTDMKWPSWTRSPDSDVAVICNSHFFRKYSCSCIPCPKSHIRAHGRTCQITRVDSSCWCTAIHKSNARFRADGCT</sequence>
<evidence type="ECO:0000313" key="1">
    <source>
        <dbReference type="EMBL" id="EKD29756.1"/>
    </source>
</evidence>
<comment type="caution">
    <text evidence="1">The sequence shown here is derived from an EMBL/GenBank/DDBJ whole genome shotgun (WGS) entry which is preliminary data.</text>
</comment>
<protein>
    <submittedName>
        <fullName evidence="1">Uncharacterized protein</fullName>
    </submittedName>
</protein>
<proteinExistence type="predicted"/>
<name>K1XXS8_9BACT</name>
<accession>K1XXS8</accession>
<reference evidence="1" key="1">
    <citation type="journal article" date="2012" name="Science">
        <title>Fermentation, hydrogen, and sulfur metabolism in multiple uncultivated bacterial phyla.</title>
        <authorList>
            <person name="Wrighton K.C."/>
            <person name="Thomas B.C."/>
            <person name="Sharon I."/>
            <person name="Miller C.S."/>
            <person name="Castelle C.J."/>
            <person name="VerBerkmoes N.C."/>
            <person name="Wilkins M.J."/>
            <person name="Hettich R.L."/>
            <person name="Lipton M.S."/>
            <person name="Williams K.H."/>
            <person name="Long P.E."/>
            <person name="Banfield J.F."/>
        </authorList>
    </citation>
    <scope>NUCLEOTIDE SEQUENCE [LARGE SCALE GENOMIC DNA]</scope>
</reference>
<gene>
    <name evidence="1" type="ORF">ACD_78C00287G0001</name>
</gene>
<organism evidence="1">
    <name type="scientific">uncultured bacterium</name>
    <name type="common">gcode 4</name>
    <dbReference type="NCBI Taxonomy" id="1234023"/>
    <lineage>
        <taxon>Bacteria</taxon>
        <taxon>environmental samples</taxon>
    </lineage>
</organism>
<dbReference type="AlphaFoldDB" id="K1XXS8"/>
<dbReference type="EMBL" id="AMFJ01034287">
    <property type="protein sequence ID" value="EKD29756.1"/>
    <property type="molecule type" value="Genomic_DNA"/>
</dbReference>